<dbReference type="InterPro" id="IPR036388">
    <property type="entry name" value="WH-like_DNA-bd_sf"/>
</dbReference>
<dbReference type="PROSITE" id="PS50110">
    <property type="entry name" value="RESPONSE_REGULATORY"/>
    <property type="match status" value="1"/>
</dbReference>
<feature type="DNA-binding region" description="OmpR/PhoB-type" evidence="7">
    <location>
        <begin position="134"/>
        <end position="229"/>
    </location>
</feature>
<evidence type="ECO:0000313" key="11">
    <source>
        <dbReference type="Proteomes" id="UP000062973"/>
    </source>
</evidence>
<dbReference type="SUPFAM" id="SSF52172">
    <property type="entry name" value="CheY-like"/>
    <property type="match status" value="1"/>
</dbReference>
<accession>A0A076MQH1</accession>
<dbReference type="SMART" id="SM00448">
    <property type="entry name" value="REC"/>
    <property type="match status" value="1"/>
</dbReference>
<dbReference type="PROSITE" id="PS51755">
    <property type="entry name" value="OMPR_PHOB"/>
    <property type="match status" value="1"/>
</dbReference>
<evidence type="ECO:0000256" key="1">
    <source>
        <dbReference type="ARBA" id="ARBA00022553"/>
    </source>
</evidence>
<evidence type="ECO:0000256" key="7">
    <source>
        <dbReference type="PROSITE-ProRule" id="PRU01091"/>
    </source>
</evidence>
<dbReference type="Proteomes" id="UP000062973">
    <property type="component" value="Chromosome"/>
</dbReference>
<evidence type="ECO:0000256" key="2">
    <source>
        <dbReference type="ARBA" id="ARBA00023015"/>
    </source>
</evidence>
<name>A0A076MQH1_AMYME</name>
<dbReference type="PANTHER" id="PTHR48111:SF72">
    <property type="entry name" value="SENSORY TRANSDUCTION PROTEIN REGX3"/>
    <property type="match status" value="1"/>
</dbReference>
<proteinExistence type="predicted"/>
<feature type="domain" description="OmpR/PhoB-type" evidence="9">
    <location>
        <begin position="134"/>
        <end position="229"/>
    </location>
</feature>
<evidence type="ECO:0000256" key="5">
    <source>
        <dbReference type="ARBA" id="ARBA00041201"/>
    </source>
</evidence>
<dbReference type="CDD" id="cd00383">
    <property type="entry name" value="trans_reg_C"/>
    <property type="match status" value="1"/>
</dbReference>
<dbReference type="Pfam" id="PF00072">
    <property type="entry name" value="Response_reg"/>
    <property type="match status" value="1"/>
</dbReference>
<dbReference type="HOGENOM" id="CLU_000445_30_4_11"/>
<dbReference type="Gene3D" id="1.10.10.10">
    <property type="entry name" value="Winged helix-like DNA-binding domain superfamily/Winged helix DNA-binding domain"/>
    <property type="match status" value="1"/>
</dbReference>
<dbReference type="EMBL" id="CP009110">
    <property type="protein sequence ID" value="AIJ23128.1"/>
    <property type="molecule type" value="Genomic_DNA"/>
</dbReference>
<evidence type="ECO:0000313" key="10">
    <source>
        <dbReference type="EMBL" id="AIJ23128.1"/>
    </source>
</evidence>
<protein>
    <recommendedName>
        <fullName evidence="5">Sensory transduction protein RegX3</fullName>
    </recommendedName>
</protein>
<feature type="modified residue" description="4-aspartylphosphate" evidence="6">
    <location>
        <position position="60"/>
    </location>
</feature>
<dbReference type="Pfam" id="PF00486">
    <property type="entry name" value="Trans_reg_C"/>
    <property type="match status" value="1"/>
</dbReference>
<dbReference type="AlphaFoldDB" id="A0A076MQH1"/>
<dbReference type="InterPro" id="IPR039420">
    <property type="entry name" value="WalR-like"/>
</dbReference>
<feature type="domain" description="Response regulatory" evidence="8">
    <location>
        <begin position="13"/>
        <end position="124"/>
    </location>
</feature>
<organism evidence="10 11">
    <name type="scientific">Amycolatopsis methanolica 239</name>
    <dbReference type="NCBI Taxonomy" id="1068978"/>
    <lineage>
        <taxon>Bacteria</taxon>
        <taxon>Bacillati</taxon>
        <taxon>Actinomycetota</taxon>
        <taxon>Actinomycetes</taxon>
        <taxon>Pseudonocardiales</taxon>
        <taxon>Pseudonocardiaceae</taxon>
        <taxon>Amycolatopsis</taxon>
        <taxon>Amycolatopsis methanolica group</taxon>
    </lineage>
</organism>
<reference evidence="10 11" key="1">
    <citation type="submission" date="2014-07" db="EMBL/GenBank/DDBJ databases">
        <title>Whole Genome Sequence of the Amycolatopsis methanolica 239.</title>
        <authorList>
            <person name="Tang B."/>
        </authorList>
    </citation>
    <scope>NUCLEOTIDE SEQUENCE [LARGE SCALE GENOMIC DNA]</scope>
    <source>
        <strain evidence="10 11">239</strain>
    </source>
</reference>
<dbReference type="GO" id="GO:0006355">
    <property type="term" value="P:regulation of DNA-templated transcription"/>
    <property type="evidence" value="ECO:0007669"/>
    <property type="project" value="InterPro"/>
</dbReference>
<dbReference type="GO" id="GO:0005829">
    <property type="term" value="C:cytosol"/>
    <property type="evidence" value="ECO:0007669"/>
    <property type="project" value="TreeGrafter"/>
</dbReference>
<dbReference type="PATRIC" id="fig|1068978.7.peg.3239"/>
<dbReference type="GO" id="GO:0000976">
    <property type="term" value="F:transcription cis-regulatory region binding"/>
    <property type="evidence" value="ECO:0007669"/>
    <property type="project" value="TreeGrafter"/>
</dbReference>
<evidence type="ECO:0000256" key="6">
    <source>
        <dbReference type="PROSITE-ProRule" id="PRU00169"/>
    </source>
</evidence>
<keyword evidence="2" id="KW-0805">Transcription regulation</keyword>
<dbReference type="GO" id="GO:0000156">
    <property type="term" value="F:phosphorelay response regulator activity"/>
    <property type="evidence" value="ECO:0007669"/>
    <property type="project" value="TreeGrafter"/>
</dbReference>
<evidence type="ECO:0000259" key="9">
    <source>
        <dbReference type="PROSITE" id="PS51755"/>
    </source>
</evidence>
<dbReference type="SMART" id="SM00862">
    <property type="entry name" value="Trans_reg_C"/>
    <property type="match status" value="1"/>
</dbReference>
<dbReference type="PANTHER" id="PTHR48111">
    <property type="entry name" value="REGULATOR OF RPOS"/>
    <property type="match status" value="1"/>
</dbReference>
<dbReference type="InterPro" id="IPR001867">
    <property type="entry name" value="OmpR/PhoB-type_DNA-bd"/>
</dbReference>
<keyword evidence="1 6" id="KW-0597">Phosphoprotein</keyword>
<dbReference type="Gene3D" id="3.40.50.2300">
    <property type="match status" value="1"/>
</dbReference>
<dbReference type="GO" id="GO:0032993">
    <property type="term" value="C:protein-DNA complex"/>
    <property type="evidence" value="ECO:0007669"/>
    <property type="project" value="TreeGrafter"/>
</dbReference>
<gene>
    <name evidence="10" type="ORF">AMETH_3036</name>
</gene>
<keyword evidence="4" id="KW-0804">Transcription</keyword>
<dbReference type="KEGG" id="amq:AMETH_3036"/>
<dbReference type="eggNOG" id="COG0745">
    <property type="taxonomic scope" value="Bacteria"/>
</dbReference>
<dbReference type="Gene3D" id="6.10.250.690">
    <property type="match status" value="1"/>
</dbReference>
<dbReference type="InterPro" id="IPR001789">
    <property type="entry name" value="Sig_transdc_resp-reg_receiver"/>
</dbReference>
<dbReference type="InterPro" id="IPR011006">
    <property type="entry name" value="CheY-like_superfamily"/>
</dbReference>
<evidence type="ECO:0000256" key="4">
    <source>
        <dbReference type="ARBA" id="ARBA00023163"/>
    </source>
</evidence>
<dbReference type="STRING" id="1068978.AMETH_3036"/>
<keyword evidence="3 7" id="KW-0238">DNA-binding</keyword>
<evidence type="ECO:0000256" key="3">
    <source>
        <dbReference type="ARBA" id="ARBA00023125"/>
    </source>
</evidence>
<evidence type="ECO:0000259" key="8">
    <source>
        <dbReference type="PROSITE" id="PS50110"/>
    </source>
</evidence>
<sequence>MPLRGAATFKAVRVLLVEDDDGVAGALVDSLGAHGHQTTRVRRGEDALLAHRDADLALLDLGLPDLDGLEVLRKLRAVSTLPVIVLTARGDERSVVRGLRLGADDYLVKPVRLSELLARIEAVTRRAAAARPEPQVVVVGDIEVNLGARRVVVGGAEVELTAKEFAVLAALARRAGTAVSRQQLMDEVWGDAYVAVSRSLDVHLTQLRAKLRRPELLTTIRGFGYRLGA</sequence>
<keyword evidence="11" id="KW-1185">Reference proteome</keyword>